<keyword evidence="1" id="KW-0732">Signal</keyword>
<name>A0A1H2Y1V3_9RHOB</name>
<accession>A0A1H2Y1V3</accession>
<proteinExistence type="inferred from homology"/>
<dbReference type="STRING" id="60137.SAMN04488041_10498"/>
<keyword evidence="1" id="KW-0574">Periplasm</keyword>
<keyword evidence="1" id="KW-0175">Coiled coil</keyword>
<dbReference type="InterPro" id="IPR014162">
    <property type="entry name" value="CpoB_C"/>
</dbReference>
<feature type="coiled-coil region" evidence="1">
    <location>
        <begin position="26"/>
        <end position="93"/>
    </location>
</feature>
<keyword evidence="1" id="KW-0131">Cell cycle</keyword>
<dbReference type="SUPFAM" id="SSF48452">
    <property type="entry name" value="TPR-like"/>
    <property type="match status" value="1"/>
</dbReference>
<sequence precursor="true">MRFALIVALGLAFGPVTAQAQDAQTLADVRQELTVLNVEVQKLRRELSTTGGASVAVTGGSVLERVNAMESELQRLTSKTEELENRINRVVTDGTNRIGDLEFRLVELEGGDVGSLGQTSTLGGGEMPATMAPATPVPAPADPLANTSTPTNTAELAVGEKTDFERAKAALADGDFRSAADQFATFNQTYPGGPLGPEADLRRGDALDGLGDTREAARAYLASFSADPAGPVAAEALYQLGSSLGALGQTQEACVTLGEVASRFPTSPFVAQAQSERSVLACQ</sequence>
<reference evidence="3" key="1">
    <citation type="submission" date="2016-10" db="EMBL/GenBank/DDBJ databases">
        <authorList>
            <person name="Varghese N."/>
            <person name="Submissions S."/>
        </authorList>
    </citation>
    <scope>NUCLEOTIDE SEQUENCE [LARGE SCALE GENOMIC DNA]</scope>
    <source>
        <strain evidence="3">DSM 10014</strain>
    </source>
</reference>
<protein>
    <recommendedName>
        <fullName evidence="1">Cell division coordinator CpoB</fullName>
    </recommendedName>
</protein>
<dbReference type="InterPro" id="IPR034706">
    <property type="entry name" value="CpoB"/>
</dbReference>
<dbReference type="RefSeq" id="WP_074635862.1">
    <property type="nucleotide sequence ID" value="NZ_BSKR01000001.1"/>
</dbReference>
<dbReference type="Gene3D" id="1.25.40.10">
    <property type="entry name" value="Tetratricopeptide repeat domain"/>
    <property type="match status" value="1"/>
</dbReference>
<organism evidence="2 3">
    <name type="scientific">Sulfitobacter pontiacus</name>
    <dbReference type="NCBI Taxonomy" id="60137"/>
    <lineage>
        <taxon>Bacteria</taxon>
        <taxon>Pseudomonadati</taxon>
        <taxon>Pseudomonadota</taxon>
        <taxon>Alphaproteobacteria</taxon>
        <taxon>Rhodobacterales</taxon>
        <taxon>Roseobacteraceae</taxon>
        <taxon>Sulfitobacter</taxon>
    </lineage>
</organism>
<evidence type="ECO:0000313" key="2">
    <source>
        <dbReference type="EMBL" id="SDW98965.1"/>
    </source>
</evidence>
<feature type="chain" id="PRO_5010391317" description="Cell division coordinator CpoB" evidence="1">
    <location>
        <begin position="21"/>
        <end position="283"/>
    </location>
</feature>
<evidence type="ECO:0000313" key="3">
    <source>
        <dbReference type="Proteomes" id="UP000183076"/>
    </source>
</evidence>
<dbReference type="GO" id="GO:0043093">
    <property type="term" value="P:FtsZ-dependent cytokinesis"/>
    <property type="evidence" value="ECO:0007669"/>
    <property type="project" value="UniProtKB-UniRule"/>
</dbReference>
<comment type="similarity">
    <text evidence="1">Belongs to the CpoB family.</text>
</comment>
<dbReference type="InterPro" id="IPR011990">
    <property type="entry name" value="TPR-like_helical_dom_sf"/>
</dbReference>
<gene>
    <name evidence="1" type="primary">cpoB</name>
    <name evidence="2" type="ORF">SAMN04488041_10498</name>
</gene>
<keyword evidence="1" id="KW-0132">Cell division</keyword>
<dbReference type="Pfam" id="PF13174">
    <property type="entry name" value="TPR_6"/>
    <property type="match status" value="1"/>
</dbReference>
<dbReference type="HAMAP" id="MF_02066">
    <property type="entry name" value="CpoB"/>
    <property type="match status" value="1"/>
</dbReference>
<feature type="signal peptide" evidence="1">
    <location>
        <begin position="1"/>
        <end position="20"/>
    </location>
</feature>
<dbReference type="Proteomes" id="UP000183076">
    <property type="component" value="Unassembled WGS sequence"/>
</dbReference>
<dbReference type="InterPro" id="IPR019734">
    <property type="entry name" value="TPR_rpt"/>
</dbReference>
<dbReference type="GeneID" id="94021023"/>
<comment type="function">
    <text evidence="1">Mediates coordination of peptidoglycan synthesis and outer membrane constriction during cell division.</text>
</comment>
<dbReference type="GO" id="GO:0030288">
    <property type="term" value="C:outer membrane-bounded periplasmic space"/>
    <property type="evidence" value="ECO:0007669"/>
    <property type="project" value="UniProtKB-UniRule"/>
</dbReference>
<dbReference type="EMBL" id="FNNB01000004">
    <property type="protein sequence ID" value="SDW98965.1"/>
    <property type="molecule type" value="Genomic_DNA"/>
</dbReference>
<comment type="subcellular location">
    <subcellularLocation>
        <location evidence="1">Periplasm</location>
    </subcellularLocation>
</comment>
<dbReference type="NCBIfam" id="TIGR02795">
    <property type="entry name" value="tol_pal_ybgF"/>
    <property type="match status" value="1"/>
</dbReference>
<evidence type="ECO:0000256" key="1">
    <source>
        <dbReference type="HAMAP-Rule" id="MF_02066"/>
    </source>
</evidence>
<dbReference type="AlphaFoldDB" id="A0A1H2Y1V3"/>